<keyword evidence="2" id="KW-1133">Transmembrane helix</keyword>
<evidence type="ECO:0000313" key="4">
    <source>
        <dbReference type="Proteomes" id="UP000004070"/>
    </source>
</evidence>
<proteinExistence type="predicted"/>
<evidence type="ECO:0000256" key="1">
    <source>
        <dbReference type="SAM" id="MobiDB-lite"/>
    </source>
</evidence>
<dbReference type="RefSeq" id="WP_003149672.1">
    <property type="nucleotide sequence ID" value="NZ_ACFE01000002.1"/>
</dbReference>
<evidence type="ECO:0000313" key="3">
    <source>
        <dbReference type="EMBL" id="EEE17626.1"/>
    </source>
</evidence>
<dbReference type="AlphaFoldDB" id="B9CLU8"/>
<keyword evidence="2" id="KW-0472">Membrane</keyword>
<feature type="compositionally biased region" description="Low complexity" evidence="1">
    <location>
        <begin position="326"/>
        <end position="351"/>
    </location>
</feature>
<accession>B9CLU8</accession>
<feature type="compositionally biased region" description="Low complexity" evidence="1">
    <location>
        <begin position="289"/>
        <end position="316"/>
    </location>
</feature>
<evidence type="ECO:0000256" key="2">
    <source>
        <dbReference type="SAM" id="Phobius"/>
    </source>
</evidence>
<feature type="compositionally biased region" description="Basic and acidic residues" evidence="1">
    <location>
        <begin position="49"/>
        <end position="66"/>
    </location>
</feature>
<dbReference type="STRING" id="1383.IV60_GL000684"/>
<dbReference type="Proteomes" id="UP000004070">
    <property type="component" value="Unassembled WGS sequence"/>
</dbReference>
<sequence length="351" mass="37145">MQRLEEEIAYNRIVVDEKRIMAKTQRKEFTRKQRGTLDADAAEELFTKVDETGHPNEERAAAERARRAGGAEAVDIDPLSGSDPSGSNVEKVITRTAVIFMLVFLAGVVLLQVSCGFIRRANTANLTESVTVRTVASALHGGVEWGDGFTQFPEDFSVQEADENTGRVEVTVTDTSSGDVLECLSASSVQAQAFAFNCLLNPKISTVVYHVNTHRGDEGHLKKAELFGFLKPSGDATPIFTFTYSKTQSDAGVTITCVTTGADDETQEQLRNQIATSFTPVRVLSNIVGGNSNDTGSTNSKKTNNGSGNGASVGSSDDNKKNDGNSSSAESSGSSSAEVSSGSSSGSSSSN</sequence>
<gene>
    <name evidence="3" type="ORF">ATORI0001_1283</name>
</gene>
<name>B9CLU8_LANR4</name>
<reference evidence="3 4" key="1">
    <citation type="submission" date="2009-01" db="EMBL/GenBank/DDBJ databases">
        <authorList>
            <person name="Madupu R."/>
            <person name="Sebastian Y."/>
            <person name="Durkin A.S."/>
            <person name="Torralba M."/>
            <person name="Methe B."/>
            <person name="Sutton G.G."/>
            <person name="Strausberg R.L."/>
            <person name="Nelson K.E."/>
        </authorList>
    </citation>
    <scope>NUCLEOTIDE SEQUENCE [LARGE SCALE GENOMIC DNA]</scope>
    <source>
        <strain evidence="3 4">ATCC 49626</strain>
    </source>
</reference>
<feature type="transmembrane region" description="Helical" evidence="2">
    <location>
        <begin position="92"/>
        <end position="111"/>
    </location>
</feature>
<comment type="caution">
    <text evidence="3">The sequence shown here is derived from an EMBL/GenBank/DDBJ whole genome shotgun (WGS) entry which is preliminary data.</text>
</comment>
<keyword evidence="2" id="KW-0812">Transmembrane</keyword>
<feature type="region of interest" description="Disordered" evidence="1">
    <location>
        <begin position="286"/>
        <end position="351"/>
    </location>
</feature>
<dbReference type="GeneID" id="84904487"/>
<dbReference type="EMBL" id="ACFE01000002">
    <property type="protein sequence ID" value="EEE17626.1"/>
    <property type="molecule type" value="Genomic_DNA"/>
</dbReference>
<organism evidence="3 4">
    <name type="scientific">Lancefieldella rimae (strain ATCC 49626 / DSM 7090 / CCUG 31168 / NBRC 15546 / VPI D140H-11A)</name>
    <name type="common">Atopobium rimae</name>
    <dbReference type="NCBI Taxonomy" id="553184"/>
    <lineage>
        <taxon>Bacteria</taxon>
        <taxon>Bacillati</taxon>
        <taxon>Actinomycetota</taxon>
        <taxon>Coriobacteriia</taxon>
        <taxon>Coriobacteriales</taxon>
        <taxon>Atopobiaceae</taxon>
        <taxon>Lancefieldella</taxon>
    </lineage>
</organism>
<feature type="region of interest" description="Disordered" evidence="1">
    <location>
        <begin position="49"/>
        <end position="87"/>
    </location>
</feature>
<protein>
    <submittedName>
        <fullName evidence="3">Uncharacterized protein</fullName>
    </submittedName>
</protein>